<dbReference type="FunFam" id="1.10.10.10:FF:000001">
    <property type="entry name" value="LysR family transcriptional regulator"/>
    <property type="match status" value="1"/>
</dbReference>
<keyword evidence="3" id="KW-0238">DNA-binding</keyword>
<dbReference type="Pfam" id="PF03466">
    <property type="entry name" value="LysR_substrate"/>
    <property type="match status" value="1"/>
</dbReference>
<dbReference type="GO" id="GO:0003700">
    <property type="term" value="F:DNA-binding transcription factor activity"/>
    <property type="evidence" value="ECO:0007669"/>
    <property type="project" value="InterPro"/>
</dbReference>
<evidence type="ECO:0000256" key="4">
    <source>
        <dbReference type="ARBA" id="ARBA00023163"/>
    </source>
</evidence>
<protein>
    <submittedName>
        <fullName evidence="6">LysR family transcriptional regulator</fullName>
    </submittedName>
</protein>
<dbReference type="InterPro" id="IPR000847">
    <property type="entry name" value="LysR_HTH_N"/>
</dbReference>
<dbReference type="Proteomes" id="UP000625804">
    <property type="component" value="Unassembled WGS sequence"/>
</dbReference>
<dbReference type="RefSeq" id="WP_173730892.1">
    <property type="nucleotide sequence ID" value="NZ_JABTTE010000008.1"/>
</dbReference>
<feature type="domain" description="HTH lysR-type" evidence="5">
    <location>
        <begin position="1"/>
        <end position="58"/>
    </location>
</feature>
<dbReference type="InterPro" id="IPR036388">
    <property type="entry name" value="WH-like_DNA-bd_sf"/>
</dbReference>
<keyword evidence="2" id="KW-0805">Transcription regulation</keyword>
<dbReference type="AlphaFoldDB" id="A0A8J8GH36"/>
<proteinExistence type="inferred from homology"/>
<dbReference type="Pfam" id="PF00126">
    <property type="entry name" value="HTH_1"/>
    <property type="match status" value="1"/>
</dbReference>
<dbReference type="Gene3D" id="3.40.190.10">
    <property type="entry name" value="Periplasmic binding protein-like II"/>
    <property type="match status" value="2"/>
</dbReference>
<evidence type="ECO:0000259" key="5">
    <source>
        <dbReference type="PROSITE" id="PS50931"/>
    </source>
</evidence>
<dbReference type="SUPFAM" id="SSF53850">
    <property type="entry name" value="Periplasmic binding protein-like II"/>
    <property type="match status" value="1"/>
</dbReference>
<dbReference type="Gene3D" id="1.10.10.10">
    <property type="entry name" value="Winged helix-like DNA-binding domain superfamily/Winged helix DNA-binding domain"/>
    <property type="match status" value="1"/>
</dbReference>
<accession>A0A8J8GH36</accession>
<gene>
    <name evidence="6" type="ORF">HR057_07885</name>
</gene>
<evidence type="ECO:0000256" key="1">
    <source>
        <dbReference type="ARBA" id="ARBA00009437"/>
    </source>
</evidence>
<dbReference type="CDD" id="cd08414">
    <property type="entry name" value="PBP2_LTTR_aromatics_like"/>
    <property type="match status" value="1"/>
</dbReference>
<keyword evidence="7" id="KW-1185">Reference proteome</keyword>
<dbReference type="SUPFAM" id="SSF46785">
    <property type="entry name" value="Winged helix' DNA-binding domain"/>
    <property type="match status" value="1"/>
</dbReference>
<comment type="similarity">
    <text evidence="1">Belongs to the LysR transcriptional regulatory family.</text>
</comment>
<evidence type="ECO:0000313" key="6">
    <source>
        <dbReference type="EMBL" id="NSL51688.1"/>
    </source>
</evidence>
<dbReference type="InterPro" id="IPR036390">
    <property type="entry name" value="WH_DNA-bd_sf"/>
</dbReference>
<dbReference type="PANTHER" id="PTHR30346:SF0">
    <property type="entry name" value="HCA OPERON TRANSCRIPTIONAL ACTIVATOR HCAR"/>
    <property type="match status" value="1"/>
</dbReference>
<dbReference type="InterPro" id="IPR005119">
    <property type="entry name" value="LysR_subst-bd"/>
</dbReference>
<keyword evidence="4" id="KW-0804">Transcription</keyword>
<comment type="caution">
    <text evidence="6">The sequence shown here is derived from an EMBL/GenBank/DDBJ whole genome shotgun (WGS) entry which is preliminary data.</text>
</comment>
<dbReference type="GO" id="GO:0003677">
    <property type="term" value="F:DNA binding"/>
    <property type="evidence" value="ECO:0007669"/>
    <property type="project" value="UniProtKB-KW"/>
</dbReference>
<evidence type="ECO:0000256" key="2">
    <source>
        <dbReference type="ARBA" id="ARBA00023015"/>
    </source>
</evidence>
<name>A0A8J8GH36_9BACI</name>
<dbReference type="PROSITE" id="PS50931">
    <property type="entry name" value="HTH_LYSR"/>
    <property type="match status" value="1"/>
</dbReference>
<evidence type="ECO:0000313" key="7">
    <source>
        <dbReference type="Proteomes" id="UP000625804"/>
    </source>
</evidence>
<dbReference type="GO" id="GO:0032993">
    <property type="term" value="C:protein-DNA complex"/>
    <property type="evidence" value="ECO:0007669"/>
    <property type="project" value="TreeGrafter"/>
</dbReference>
<reference evidence="6" key="1">
    <citation type="submission" date="2020-06" db="EMBL/GenBank/DDBJ databases">
        <title>A novel thermopfilic bacterium from Erzurum, Turkey.</title>
        <authorList>
            <person name="Adiguzel A."/>
            <person name="Ay H."/>
            <person name="Baltaci M.O."/>
        </authorList>
    </citation>
    <scope>NUCLEOTIDE SEQUENCE</scope>
    <source>
        <strain evidence="6">P2</strain>
    </source>
</reference>
<dbReference type="EMBL" id="JABTTE010000008">
    <property type="protein sequence ID" value="NSL51688.1"/>
    <property type="molecule type" value="Genomic_DNA"/>
</dbReference>
<dbReference type="PRINTS" id="PR00039">
    <property type="entry name" value="HTHLYSR"/>
</dbReference>
<sequence>MEIRHIKYFIAVAEELNFGRAAQRLNISQPPLSRQIKQLEDEIGAQLINRTKQKMELTEAGKVFLEHAYEILDKIDRACKDTVKVAEGKLGSIFISYASATNETLMKIVTLFHNKYPEVKISLHHSISTKIIKELEKEKIHIGVLAPFKNDSLNFKTISSSPYGVILPITHRFADRTTPIHIKELEEENFITSPQNSIYFYHIKAICNQAGFEPKVSHEALGLPTIISCVAAEMGISIVSKLTAKQSPNKRIVFKELVPETELKTCLVWRKNEKSKPVLNFLDVAEEYLSNHSVHT</sequence>
<dbReference type="PANTHER" id="PTHR30346">
    <property type="entry name" value="TRANSCRIPTIONAL DUAL REGULATOR HCAR-RELATED"/>
    <property type="match status" value="1"/>
</dbReference>
<organism evidence="6 7">
    <name type="scientific">Calidifontibacillus erzurumensis</name>
    <dbReference type="NCBI Taxonomy" id="2741433"/>
    <lineage>
        <taxon>Bacteria</taxon>
        <taxon>Bacillati</taxon>
        <taxon>Bacillota</taxon>
        <taxon>Bacilli</taxon>
        <taxon>Bacillales</taxon>
        <taxon>Bacillaceae</taxon>
        <taxon>Calidifontibacillus/Schinkia group</taxon>
        <taxon>Calidifontibacillus</taxon>
    </lineage>
</organism>
<evidence type="ECO:0000256" key="3">
    <source>
        <dbReference type="ARBA" id="ARBA00023125"/>
    </source>
</evidence>